<dbReference type="Proteomes" id="UP000189229">
    <property type="component" value="Unassembled WGS sequence"/>
</dbReference>
<organism evidence="1 3">
    <name type="scientific">Mycobacterium kansasii</name>
    <dbReference type="NCBI Taxonomy" id="1768"/>
    <lineage>
        <taxon>Bacteria</taxon>
        <taxon>Bacillati</taxon>
        <taxon>Actinomycetota</taxon>
        <taxon>Actinomycetes</taxon>
        <taxon>Mycobacteriales</taxon>
        <taxon>Mycobacteriaceae</taxon>
        <taxon>Mycobacterium</taxon>
    </lineage>
</organism>
<evidence type="ECO:0000313" key="3">
    <source>
        <dbReference type="Proteomes" id="UP000188532"/>
    </source>
</evidence>
<name>A0A1V3X180_MYCKA</name>
<reference evidence="3 4" key="1">
    <citation type="submission" date="2017-02" db="EMBL/GenBank/DDBJ databases">
        <title>Complete genome sequences of Mycobacterium kansasii strains isolated from rhesus macaques.</title>
        <authorList>
            <person name="Panda A."/>
            <person name="Nagaraj S."/>
            <person name="Zhao X."/>
            <person name="Tettelin H."/>
            <person name="Detolla L.J."/>
        </authorList>
    </citation>
    <scope>NUCLEOTIDE SEQUENCE [LARGE SCALE GENOMIC DNA]</scope>
    <source>
        <strain evidence="1 3">11-3469</strain>
        <strain evidence="2 4">11-3813</strain>
    </source>
</reference>
<proteinExistence type="predicted"/>
<evidence type="ECO:0000313" key="1">
    <source>
        <dbReference type="EMBL" id="OOK72837.1"/>
    </source>
</evidence>
<evidence type="ECO:0000313" key="2">
    <source>
        <dbReference type="EMBL" id="OOK75430.1"/>
    </source>
</evidence>
<dbReference type="EMBL" id="MVBM01000003">
    <property type="protein sequence ID" value="OOK75430.1"/>
    <property type="molecule type" value="Genomic_DNA"/>
</dbReference>
<comment type="caution">
    <text evidence="1">The sequence shown here is derived from an EMBL/GenBank/DDBJ whole genome shotgun (WGS) entry which is preliminary data.</text>
</comment>
<sequence length="54" mass="6045">MMIILEKMRPLVTIIAQHARCPRATDHRNIARPPGAWLVVSDLDATFHVARPAS</sequence>
<evidence type="ECO:0000313" key="4">
    <source>
        <dbReference type="Proteomes" id="UP000189229"/>
    </source>
</evidence>
<dbReference type="AlphaFoldDB" id="A0A1V3X180"/>
<dbReference type="Proteomes" id="UP000188532">
    <property type="component" value="Unassembled WGS sequence"/>
</dbReference>
<gene>
    <name evidence="1" type="ORF">BZL29_5010</name>
    <name evidence="2" type="ORF">BZL30_3365</name>
</gene>
<protein>
    <submittedName>
        <fullName evidence="1">Uncharacterized protein</fullName>
    </submittedName>
</protein>
<accession>A0A1V3X180</accession>
<dbReference type="EMBL" id="MVBN01000005">
    <property type="protein sequence ID" value="OOK72837.1"/>
    <property type="molecule type" value="Genomic_DNA"/>
</dbReference>